<accession>A0A645D924</accession>
<name>A0A645D924_9ZZZZ</name>
<reference evidence="2" key="1">
    <citation type="submission" date="2019-08" db="EMBL/GenBank/DDBJ databases">
        <authorList>
            <person name="Kucharzyk K."/>
            <person name="Murdoch R.W."/>
            <person name="Higgins S."/>
            <person name="Loffler F."/>
        </authorList>
    </citation>
    <scope>NUCLEOTIDE SEQUENCE</scope>
</reference>
<keyword evidence="1" id="KW-0472">Membrane</keyword>
<protein>
    <recommendedName>
        <fullName evidence="3">PrgI family protein</fullName>
    </recommendedName>
</protein>
<keyword evidence="1" id="KW-1133">Transmembrane helix</keyword>
<evidence type="ECO:0000313" key="2">
    <source>
        <dbReference type="EMBL" id="MPM85814.1"/>
    </source>
</evidence>
<dbReference type="AlphaFoldDB" id="A0A645D924"/>
<feature type="transmembrane region" description="Helical" evidence="1">
    <location>
        <begin position="41"/>
        <end position="58"/>
    </location>
</feature>
<dbReference type="EMBL" id="VSSQ01034017">
    <property type="protein sequence ID" value="MPM85814.1"/>
    <property type="molecule type" value="Genomic_DNA"/>
</dbReference>
<feature type="transmembrane region" description="Helical" evidence="1">
    <location>
        <begin position="12"/>
        <end position="35"/>
    </location>
</feature>
<keyword evidence="1" id="KW-0812">Transmembrane</keyword>
<sequence>MYLYPDNLKAKATLLLWELRDVGIIGVGLLISVFALAQLRFLPPIVITALYAFLSIRFEDTSIRNFIRYAFAYFIGRQQVYQWAERRRNET</sequence>
<evidence type="ECO:0000256" key="1">
    <source>
        <dbReference type="SAM" id="Phobius"/>
    </source>
</evidence>
<proteinExistence type="predicted"/>
<gene>
    <name evidence="2" type="ORF">SDC9_132896</name>
</gene>
<organism evidence="2">
    <name type="scientific">bioreactor metagenome</name>
    <dbReference type="NCBI Taxonomy" id="1076179"/>
    <lineage>
        <taxon>unclassified sequences</taxon>
        <taxon>metagenomes</taxon>
        <taxon>ecological metagenomes</taxon>
    </lineage>
</organism>
<evidence type="ECO:0008006" key="3">
    <source>
        <dbReference type="Google" id="ProtNLM"/>
    </source>
</evidence>
<comment type="caution">
    <text evidence="2">The sequence shown here is derived from an EMBL/GenBank/DDBJ whole genome shotgun (WGS) entry which is preliminary data.</text>
</comment>